<sequence length="39" mass="4606">MQKVSGSFVEVSSFMHSVERNGRNMKETNYIRTNQIMLR</sequence>
<protein>
    <submittedName>
        <fullName evidence="1">Uncharacterized protein</fullName>
    </submittedName>
</protein>
<comment type="caution">
    <text evidence="1">The sequence shown here is derived from an EMBL/GenBank/DDBJ whole genome shotgun (WGS) entry which is preliminary data.</text>
</comment>
<dbReference type="EMBL" id="ACBW01000041">
    <property type="protein sequence ID" value="EEF75103.1"/>
    <property type="molecule type" value="Genomic_DNA"/>
</dbReference>
<reference evidence="1 2" key="1">
    <citation type="submission" date="2008-12" db="EMBL/GenBank/DDBJ databases">
        <authorList>
            <person name="Fulton L."/>
            <person name="Clifton S."/>
            <person name="Fulton B."/>
            <person name="Xu J."/>
            <person name="Minx P."/>
            <person name="Pepin K.H."/>
            <person name="Johnson M."/>
            <person name="Bhonagiri V."/>
            <person name="Nash W.E."/>
            <person name="Mardis E.R."/>
            <person name="Wilson R.K."/>
        </authorList>
    </citation>
    <scope>NUCLEOTIDE SEQUENCE [LARGE SCALE GENOMIC DNA]</scope>
    <source>
        <strain evidence="1 2">DSM 18228</strain>
    </source>
</reference>
<evidence type="ECO:0000313" key="2">
    <source>
        <dbReference type="Proteomes" id="UP000014073"/>
    </source>
</evidence>
<organism evidence="1 2">
    <name type="scientific">Phocaeicola coprophilus DSM 18228 = JCM 13818</name>
    <dbReference type="NCBI Taxonomy" id="547042"/>
    <lineage>
        <taxon>Bacteria</taxon>
        <taxon>Pseudomonadati</taxon>
        <taxon>Bacteroidota</taxon>
        <taxon>Bacteroidia</taxon>
        <taxon>Bacteroidales</taxon>
        <taxon>Bacteroidaceae</taxon>
        <taxon>Phocaeicola</taxon>
    </lineage>
</organism>
<name>S0F4N9_9BACT</name>
<dbReference type="Proteomes" id="UP000014073">
    <property type="component" value="Unassembled WGS sequence"/>
</dbReference>
<gene>
    <name evidence="1" type="ORF">BACCOPRO_00586</name>
</gene>
<dbReference type="HOGENOM" id="CLU_3304589_0_0_10"/>
<keyword evidence="2" id="KW-1185">Reference proteome</keyword>
<dbReference type="STRING" id="547042.BACCOPRO_00586"/>
<evidence type="ECO:0000313" key="1">
    <source>
        <dbReference type="EMBL" id="EEF75103.1"/>
    </source>
</evidence>
<dbReference type="AlphaFoldDB" id="S0F4N9"/>
<accession>S0F4N9</accession>
<proteinExistence type="predicted"/>